<protein>
    <recommendedName>
        <fullName evidence="3">Nucleotidyltransferase</fullName>
    </recommendedName>
</protein>
<dbReference type="Proteomes" id="UP000199598">
    <property type="component" value="Unassembled WGS sequence"/>
</dbReference>
<accession>A0A1I4DAP6</accession>
<evidence type="ECO:0000313" key="2">
    <source>
        <dbReference type="Proteomes" id="UP000199598"/>
    </source>
</evidence>
<name>A0A1I4DAP6_9HYPH</name>
<organism evidence="1 2">
    <name type="scientific">Pseudovibrio ascidiaceicola</name>
    <dbReference type="NCBI Taxonomy" id="285279"/>
    <lineage>
        <taxon>Bacteria</taxon>
        <taxon>Pseudomonadati</taxon>
        <taxon>Pseudomonadota</taxon>
        <taxon>Alphaproteobacteria</taxon>
        <taxon>Hyphomicrobiales</taxon>
        <taxon>Stappiaceae</taxon>
        <taxon>Pseudovibrio</taxon>
    </lineage>
</organism>
<dbReference type="Pfam" id="PF10127">
    <property type="entry name" value="RlaP"/>
    <property type="match status" value="1"/>
</dbReference>
<gene>
    <name evidence="1" type="ORF">SAMN04488518_11152</name>
</gene>
<dbReference type="InterPro" id="IPR018775">
    <property type="entry name" value="RlaP"/>
</dbReference>
<reference evidence="1 2" key="1">
    <citation type="submission" date="2016-10" db="EMBL/GenBank/DDBJ databases">
        <authorList>
            <person name="Varghese N."/>
            <person name="Submissions S."/>
        </authorList>
    </citation>
    <scope>NUCLEOTIDE SEQUENCE [LARGE SCALE GENOMIC DNA]</scope>
    <source>
        <strain evidence="1 2">DSM 16392</strain>
    </source>
</reference>
<dbReference type="PANTHER" id="PTHR34817">
    <property type="entry name" value="NUCLEOTIDYLTRANSFERASE"/>
    <property type="match status" value="1"/>
</dbReference>
<evidence type="ECO:0008006" key="3">
    <source>
        <dbReference type="Google" id="ProtNLM"/>
    </source>
</evidence>
<sequence length="272" mass="31699">MTVLTPFKPSISESMRTRILEQLYKIEADNDVTILFAIESGSRAWGFPSPDSDYDVRFVYTHKLDWYLSLEAGRDVIELPIDDELDISGWEIRKALNLMLKSNPVLLEWLHSPIRYIWRDELVSPLLDLSREAASQTPCIHHYRNLGLRYWEKSHTTENRLNLKRFFYALRPALALLWIKEHPTLTPPMNVQELAAGLPLSSVVLHEMECLITTKTQLKEKHELEEFPEIVQLEALVLDAFEWAKNVDKSKYIPSSKSKIEAYFRQVVMEVN</sequence>
<evidence type="ECO:0000313" key="1">
    <source>
        <dbReference type="EMBL" id="SFK89880.1"/>
    </source>
</evidence>
<proteinExistence type="predicted"/>
<dbReference type="RefSeq" id="WP_093521975.1">
    <property type="nucleotide sequence ID" value="NZ_FOSK01000011.1"/>
</dbReference>
<keyword evidence="2" id="KW-1185">Reference proteome</keyword>
<dbReference type="EMBL" id="FOSK01000011">
    <property type="protein sequence ID" value="SFK89880.1"/>
    <property type="molecule type" value="Genomic_DNA"/>
</dbReference>
<dbReference type="PANTHER" id="PTHR34817:SF2">
    <property type="entry name" value="NUCLEOTIDYLTRANSFERASE"/>
    <property type="match status" value="1"/>
</dbReference>
<comment type="caution">
    <text evidence="1">The sequence shown here is derived from an EMBL/GenBank/DDBJ whole genome shotgun (WGS) entry which is preliminary data.</text>
</comment>